<dbReference type="SMART" id="SM00387">
    <property type="entry name" value="HATPase_c"/>
    <property type="match status" value="1"/>
</dbReference>
<dbReference type="PANTHER" id="PTHR45453">
    <property type="entry name" value="PHOSPHATE REGULON SENSOR PROTEIN PHOR"/>
    <property type="match status" value="1"/>
</dbReference>
<dbReference type="InterPro" id="IPR005467">
    <property type="entry name" value="His_kinase_dom"/>
</dbReference>
<feature type="transmembrane region" description="Helical" evidence="9">
    <location>
        <begin position="12"/>
        <end position="36"/>
    </location>
</feature>
<dbReference type="EC" id="2.7.13.3" evidence="3"/>
<feature type="coiled-coil region" evidence="8">
    <location>
        <begin position="253"/>
        <end position="284"/>
    </location>
</feature>
<evidence type="ECO:0000256" key="3">
    <source>
        <dbReference type="ARBA" id="ARBA00012438"/>
    </source>
</evidence>
<dbReference type="SMART" id="SM00388">
    <property type="entry name" value="HisKA"/>
    <property type="match status" value="1"/>
</dbReference>
<keyword evidence="8" id="KW-0175">Coiled coil</keyword>
<reference evidence="11" key="2">
    <citation type="submission" date="2021-04" db="EMBL/GenBank/DDBJ databases">
        <authorList>
            <person name="Gilroy R."/>
        </authorList>
    </citation>
    <scope>NUCLEOTIDE SEQUENCE</scope>
    <source>
        <strain evidence="11">CHK192-9172</strain>
    </source>
</reference>
<comment type="catalytic activity">
    <reaction evidence="1">
        <text>ATP + protein L-histidine = ADP + protein N-phospho-L-histidine.</text>
        <dbReference type="EC" id="2.7.13.3"/>
    </reaction>
</comment>
<evidence type="ECO:0000313" key="11">
    <source>
        <dbReference type="EMBL" id="HIZ08249.1"/>
    </source>
</evidence>
<keyword evidence="5" id="KW-0808">Transferase</keyword>
<dbReference type="Proteomes" id="UP000824024">
    <property type="component" value="Unassembled WGS sequence"/>
</dbReference>
<dbReference type="AlphaFoldDB" id="A0A9D2D4A6"/>
<evidence type="ECO:0000256" key="4">
    <source>
        <dbReference type="ARBA" id="ARBA00022553"/>
    </source>
</evidence>
<evidence type="ECO:0000256" key="6">
    <source>
        <dbReference type="ARBA" id="ARBA00022777"/>
    </source>
</evidence>
<dbReference type="GO" id="GO:0004721">
    <property type="term" value="F:phosphoprotein phosphatase activity"/>
    <property type="evidence" value="ECO:0007669"/>
    <property type="project" value="TreeGrafter"/>
</dbReference>
<dbReference type="SUPFAM" id="SSF47384">
    <property type="entry name" value="Homodimeric domain of signal transducing histidine kinase"/>
    <property type="match status" value="1"/>
</dbReference>
<accession>A0A9D2D4A6</accession>
<gene>
    <name evidence="11" type="ORF">IAA08_09970</name>
</gene>
<dbReference type="GO" id="GO:0016036">
    <property type="term" value="P:cellular response to phosphate starvation"/>
    <property type="evidence" value="ECO:0007669"/>
    <property type="project" value="TreeGrafter"/>
</dbReference>
<evidence type="ECO:0000256" key="5">
    <source>
        <dbReference type="ARBA" id="ARBA00022679"/>
    </source>
</evidence>
<dbReference type="EMBL" id="DXCH01000269">
    <property type="protein sequence ID" value="HIZ08249.1"/>
    <property type="molecule type" value="Genomic_DNA"/>
</dbReference>
<comment type="subcellular location">
    <subcellularLocation>
        <location evidence="2">Membrane</location>
    </subcellularLocation>
</comment>
<organism evidence="11 12">
    <name type="scientific">Candidatus Eubacterium avistercoris</name>
    <dbReference type="NCBI Taxonomy" id="2838567"/>
    <lineage>
        <taxon>Bacteria</taxon>
        <taxon>Bacillati</taxon>
        <taxon>Bacillota</taxon>
        <taxon>Clostridia</taxon>
        <taxon>Eubacteriales</taxon>
        <taxon>Eubacteriaceae</taxon>
        <taxon>Eubacterium</taxon>
    </lineage>
</organism>
<dbReference type="InterPro" id="IPR003594">
    <property type="entry name" value="HATPase_dom"/>
</dbReference>
<dbReference type="FunFam" id="1.10.287.130:FF:000001">
    <property type="entry name" value="Two-component sensor histidine kinase"/>
    <property type="match status" value="1"/>
</dbReference>
<evidence type="ECO:0000256" key="2">
    <source>
        <dbReference type="ARBA" id="ARBA00004370"/>
    </source>
</evidence>
<dbReference type="InterPro" id="IPR003661">
    <property type="entry name" value="HisK_dim/P_dom"/>
</dbReference>
<keyword evidence="9" id="KW-0472">Membrane</keyword>
<dbReference type="GO" id="GO:0000155">
    <property type="term" value="F:phosphorelay sensor kinase activity"/>
    <property type="evidence" value="ECO:0007669"/>
    <property type="project" value="InterPro"/>
</dbReference>
<dbReference type="SUPFAM" id="SSF55874">
    <property type="entry name" value="ATPase domain of HSP90 chaperone/DNA topoisomerase II/histidine kinase"/>
    <property type="match status" value="1"/>
</dbReference>
<evidence type="ECO:0000256" key="9">
    <source>
        <dbReference type="SAM" id="Phobius"/>
    </source>
</evidence>
<evidence type="ECO:0000313" key="12">
    <source>
        <dbReference type="Proteomes" id="UP000824024"/>
    </source>
</evidence>
<reference evidence="11" key="1">
    <citation type="journal article" date="2021" name="PeerJ">
        <title>Extensive microbial diversity within the chicken gut microbiome revealed by metagenomics and culture.</title>
        <authorList>
            <person name="Gilroy R."/>
            <person name="Ravi A."/>
            <person name="Getino M."/>
            <person name="Pursley I."/>
            <person name="Horton D.L."/>
            <person name="Alikhan N.F."/>
            <person name="Baker D."/>
            <person name="Gharbi K."/>
            <person name="Hall N."/>
            <person name="Watson M."/>
            <person name="Adriaenssens E.M."/>
            <person name="Foster-Nyarko E."/>
            <person name="Jarju S."/>
            <person name="Secka A."/>
            <person name="Antonio M."/>
            <person name="Oren A."/>
            <person name="Chaudhuri R.R."/>
            <person name="La Ragione R."/>
            <person name="Hildebrand F."/>
            <person name="Pallen M.J."/>
        </authorList>
    </citation>
    <scope>NUCLEOTIDE SEQUENCE</scope>
    <source>
        <strain evidence="11">CHK192-9172</strain>
    </source>
</reference>
<dbReference type="Pfam" id="PF00512">
    <property type="entry name" value="HisKA"/>
    <property type="match status" value="1"/>
</dbReference>
<dbReference type="InterPro" id="IPR050351">
    <property type="entry name" value="BphY/WalK/GraS-like"/>
</dbReference>
<dbReference type="Gene3D" id="1.10.287.130">
    <property type="match status" value="1"/>
</dbReference>
<keyword evidence="7" id="KW-0902">Two-component regulatory system</keyword>
<feature type="transmembrane region" description="Helical" evidence="9">
    <location>
        <begin position="171"/>
        <end position="190"/>
    </location>
</feature>
<dbReference type="GO" id="GO:0005886">
    <property type="term" value="C:plasma membrane"/>
    <property type="evidence" value="ECO:0007669"/>
    <property type="project" value="TreeGrafter"/>
</dbReference>
<keyword evidence="9" id="KW-0812">Transmembrane</keyword>
<name>A0A9D2D4A6_9FIRM</name>
<keyword evidence="6 11" id="KW-0418">Kinase</keyword>
<keyword evidence="4" id="KW-0597">Phosphoprotein</keyword>
<sequence length="507" mass="58193">MKRSLTKQIMVIMMSLVVGTIVICFLLNTTFLGTFYTMQKKNLLMESYETIQDASDEGSLYSSEFDQDFDKMCSNQNLSIIIMSADGTPMRSSVNDIRLIQRQFLDVIFGTTVRDRVMVRTDQYILERVRDADMNNEDYLVLWGTLDDGNLILMRTAMDGIRESSKIANQFLLYVGSCAIAGSVLLSILISRRITKPIVQLSEISQKMVDLDFNAKYVRGGWRKKRRDVPGSIQAEKEKMEKGNEIDQLGLHMNQLSDQLERTISELKTANNELMKDIEKKEQIDEMRKEFLSNVSHELKTPLALIQGYAEGLQACINDDEESRDFYCEVIMDEADKMNKMVKKLLTLNQLEFGNDQVYMERFNITELIQGVVNASSLLLEQKGITVEMDLPEEYVWADEFKVEEVITNYLSNAMNHAEGEKKIRIFYEKKDTCLRISVFNTGKPIPEEDIDNIWIKFYKVDKARTRAYGGSGIGLSIVKAIMDSFHQECGVINRKDGVEFWLELGL</sequence>
<evidence type="ECO:0000256" key="8">
    <source>
        <dbReference type="SAM" id="Coils"/>
    </source>
</evidence>
<dbReference type="Pfam" id="PF02518">
    <property type="entry name" value="HATPase_c"/>
    <property type="match status" value="1"/>
</dbReference>
<evidence type="ECO:0000256" key="7">
    <source>
        <dbReference type="ARBA" id="ARBA00023012"/>
    </source>
</evidence>
<dbReference type="PROSITE" id="PS50109">
    <property type="entry name" value="HIS_KIN"/>
    <property type="match status" value="1"/>
</dbReference>
<dbReference type="SMART" id="SM00304">
    <property type="entry name" value="HAMP"/>
    <property type="match status" value="1"/>
</dbReference>
<evidence type="ECO:0000256" key="1">
    <source>
        <dbReference type="ARBA" id="ARBA00000085"/>
    </source>
</evidence>
<dbReference type="InterPro" id="IPR003660">
    <property type="entry name" value="HAMP_dom"/>
</dbReference>
<dbReference type="InterPro" id="IPR036890">
    <property type="entry name" value="HATPase_C_sf"/>
</dbReference>
<proteinExistence type="predicted"/>
<feature type="domain" description="Histidine kinase" evidence="10">
    <location>
        <begin position="294"/>
        <end position="507"/>
    </location>
</feature>
<protein>
    <recommendedName>
        <fullName evidence="3">histidine kinase</fullName>
        <ecNumber evidence="3">2.7.13.3</ecNumber>
    </recommendedName>
</protein>
<dbReference type="CDD" id="cd00082">
    <property type="entry name" value="HisKA"/>
    <property type="match status" value="1"/>
</dbReference>
<dbReference type="InterPro" id="IPR036097">
    <property type="entry name" value="HisK_dim/P_sf"/>
</dbReference>
<dbReference type="Gene3D" id="3.30.565.10">
    <property type="entry name" value="Histidine kinase-like ATPase, C-terminal domain"/>
    <property type="match status" value="1"/>
</dbReference>
<dbReference type="PANTHER" id="PTHR45453:SF1">
    <property type="entry name" value="PHOSPHATE REGULON SENSOR PROTEIN PHOR"/>
    <property type="match status" value="1"/>
</dbReference>
<comment type="caution">
    <text evidence="11">The sequence shown here is derived from an EMBL/GenBank/DDBJ whole genome shotgun (WGS) entry which is preliminary data.</text>
</comment>
<dbReference type="Gene3D" id="6.10.340.10">
    <property type="match status" value="1"/>
</dbReference>
<evidence type="ECO:0000259" key="10">
    <source>
        <dbReference type="PROSITE" id="PS50109"/>
    </source>
</evidence>
<keyword evidence="9" id="KW-1133">Transmembrane helix</keyword>